<dbReference type="PANTHER" id="PTHR48057:SF29">
    <property type="entry name" value="OS02G0609900 PROTEIN"/>
    <property type="match status" value="1"/>
</dbReference>
<dbReference type="InterPro" id="IPR052595">
    <property type="entry name" value="LRRC69/RLP"/>
</dbReference>
<dbReference type="Proteomes" id="UP000612233">
    <property type="component" value="Unassembled WGS sequence"/>
</dbReference>
<dbReference type="Pfam" id="PF13855">
    <property type="entry name" value="LRR_8"/>
    <property type="match status" value="1"/>
</dbReference>
<comment type="caution">
    <text evidence="3">The sequence shown here is derived from an EMBL/GenBank/DDBJ whole genome shotgun (WGS) entry which is preliminary data.</text>
</comment>
<dbReference type="NCBIfam" id="TIGR03696">
    <property type="entry name" value="Rhs_assc_core"/>
    <property type="match status" value="1"/>
</dbReference>
<evidence type="ECO:0008006" key="5">
    <source>
        <dbReference type="Google" id="ProtNLM"/>
    </source>
</evidence>
<dbReference type="InterPro" id="IPR000225">
    <property type="entry name" value="Armadillo"/>
</dbReference>
<gene>
    <name evidence="3" type="ORF">IC235_15130</name>
</gene>
<dbReference type="Gene3D" id="3.80.10.10">
    <property type="entry name" value="Ribonuclease Inhibitor"/>
    <property type="match status" value="1"/>
</dbReference>
<keyword evidence="2" id="KW-0677">Repeat</keyword>
<keyword evidence="1" id="KW-0433">Leucine-rich repeat</keyword>
<dbReference type="SUPFAM" id="SSF52058">
    <property type="entry name" value="L domain-like"/>
    <property type="match status" value="1"/>
</dbReference>
<dbReference type="Pfam" id="PF00560">
    <property type="entry name" value="LRR_1"/>
    <property type="match status" value="1"/>
</dbReference>
<protein>
    <recommendedName>
        <fullName evidence="5">RHS repeat-associated core domain-containing protein</fullName>
    </recommendedName>
</protein>
<dbReference type="InterPro" id="IPR032675">
    <property type="entry name" value="LRR_dom_sf"/>
</dbReference>
<keyword evidence="4" id="KW-1185">Reference proteome</keyword>
<dbReference type="RefSeq" id="WP_191006031.1">
    <property type="nucleotide sequence ID" value="NZ_JACXAD010000017.1"/>
</dbReference>
<accession>A0A927GK59</accession>
<dbReference type="FunFam" id="3.80.10.10:FF:000041">
    <property type="entry name" value="LRR receptor-like serine/threonine-protein kinase ERECTA"/>
    <property type="match status" value="2"/>
</dbReference>
<dbReference type="Gene3D" id="2.180.10.10">
    <property type="entry name" value="RHS repeat-associated core"/>
    <property type="match status" value="1"/>
</dbReference>
<organism evidence="3 4">
    <name type="scientific">Hymenobacter montanus</name>
    <dbReference type="NCBI Taxonomy" id="2771359"/>
    <lineage>
        <taxon>Bacteria</taxon>
        <taxon>Pseudomonadati</taxon>
        <taxon>Bacteroidota</taxon>
        <taxon>Cytophagia</taxon>
        <taxon>Cytophagales</taxon>
        <taxon>Hymenobacteraceae</taxon>
        <taxon>Hymenobacter</taxon>
    </lineage>
</organism>
<evidence type="ECO:0000313" key="4">
    <source>
        <dbReference type="Proteomes" id="UP000612233"/>
    </source>
</evidence>
<dbReference type="InterPro" id="IPR001611">
    <property type="entry name" value="Leu-rich_rpt"/>
</dbReference>
<name>A0A927GK59_9BACT</name>
<dbReference type="EMBL" id="JACXAD010000017">
    <property type="protein sequence ID" value="MBD2769223.1"/>
    <property type="molecule type" value="Genomic_DNA"/>
</dbReference>
<dbReference type="PROSITE" id="PS50176">
    <property type="entry name" value="ARM_REPEAT"/>
    <property type="match status" value="1"/>
</dbReference>
<dbReference type="PANTHER" id="PTHR48057">
    <property type="entry name" value="LEUCINE-RICH REPEAT SERINE/THREONINE-PROTEIN KINASE 1"/>
    <property type="match status" value="1"/>
</dbReference>
<dbReference type="InterPro" id="IPR022385">
    <property type="entry name" value="Rhs_assc_core"/>
</dbReference>
<reference evidence="3" key="1">
    <citation type="submission" date="2020-09" db="EMBL/GenBank/DDBJ databases">
        <authorList>
            <person name="Kim M.K."/>
        </authorList>
    </citation>
    <scope>NUCLEOTIDE SEQUENCE</scope>
    <source>
        <strain evidence="3">BT664</strain>
    </source>
</reference>
<evidence type="ECO:0000313" key="3">
    <source>
        <dbReference type="EMBL" id="MBD2769223.1"/>
    </source>
</evidence>
<evidence type="ECO:0000256" key="2">
    <source>
        <dbReference type="ARBA" id="ARBA00022737"/>
    </source>
</evidence>
<sequence length="2517" mass="278102">MKRSAVKHLFALGRIAFALLLGFLQYSVGHAQSVTRIPPAIRVSREGRLPLPDVERQFLFSDLSAGIQKNVFPGPRCLSGRYYVGVQLLYDLGDRNTTQPWTADLEVSFLRGSEVLWTKPLRVDMGTQTFITTVFHDTLVSCDGNYYVAIKTKTASTETPQQNISLKVLLFKHLEEAFNPSTAITLNTSLANGYASVQWNHPGTATASYDLEWVFIEDHEPFAGATADAAFAYKEPVRISTANRYYQHALVYPKGRLWYRTRAVGYNPAYPTHRIPGQWFYSGNAGIAVNNTQADKTWQRQTAFTENGEYKHGVSYLDGSLRTRQQLTNLSSERRTLVGESLYDYEGRKSVEVMAVPAGDSALTYHANFHAFSPLLPAVADHTGAGRQKFNYDNYRLENSPMSSQVGAAQYYSPLNPFTSIHRNYTPQANGYVYSQTEYLNDATGRVSRQGGVGQRFRIDSLHASRQFYGTAVTEELVRLFGSNVGAASHYRKNLAVDANGQVSVTYQDQEGRTIATALAGEKPDNVQALPSYTALSLAPITVNAGTRNAIQDGVSTTVHTLLNTSPNTGYTFQYDLSAYAASLEQLGCQTCAFDLKITLTDPEGFPVKISQAIGNESTSEYSYERRNISAASCASPTPLNAAFTLSLPDIGNYTVVKTLTPHELSFEQLSTLVLANPSVQQQIQQIRDSYVVQPDNCAICTESCPEAESVIETTIQEVATRNCDNIYQQIVAYYQGKYGEAGEEPYQVPLDSIRAHPAYCEYLLCDKNQPSDVFEMQLARVDTWETAVSKGYHRTLDLDPFFNNPALSGADYKASAAAKLNDVFVATLPVDSNNDGTPDDSRTYRGPITEVIDPANTAFYIDEQGKPNPAGKHLLYLDLMGRRSQLSPAAYSAQLSQQRWTLYKSFYLEAKRKTKLEIPEYNNCPGAKASLQLMDGLPQTSDGITTYGETNGATGPVSVPQLQMSIAAIQNKCAHKLSAADSIAVAGHLQTYFNGNPKNFFRVILIEDLATNPSLVAIEAILQRSGCSLNGVAVANPISCVRDTTLYLPLPTTTPISPNPSTGNPSPTPTIIPPPPSTIEQERQALLALYNATGGPRWINKKGWQTGSLDSLLAGQWSGVTVSMVRVNGVDQPHVTRISFSNNRLNGSLPAALINLTYLNSLSISLNPNLTGPIPAEIGGLPNLSQLILNNNRLTGPIPRTIGLLQNLTYLQLSANQLTGSIPTEIGALSKLIRLYLMNNALTGSIPTSFGNLKQVYILQLSDNFLSGPIPAEIGGMTSLQMLALSNNKYLTGVLPTSICTIPTLSDLAIMDNQFTFEHLLYTIQHKLPGTSFSYNRQDSVDLRLRITVPVGRTLTFTAAVDRSTTPASLYQWFKVANGRTTALQASPSATAFTYTTPPLTLADIGTRYYYKITNPGARTLTLVSRTRTLVAGWVVNTCLAYDQHNPFSVVLSLNDLVAQCQANAAQENSILIQLAIDKLLEGLTSTAYAAYRTNCLNRVSEALRYTYASKEHHYTLYYYDQAGNLAQTVPPEGVKPLTPARVASFLAGNRTDPPHLLRTRYQYNSLNALVAQHTPDGGESRSFYNEKGQLRLSQNAEQRKNIEQSPILATKPARSYSYTRYDEQGRVREVGELATAQPLAALKDSLDSPSFPSAGRGDYQLADRTLTYYDFPKKSLRSVFAQQFLRSRVSWTAMLEKGFSDTIATYYSYDVHGNVRSLLQALPGLAPKRTDYRYDLVSGKVNYVFYQYGQADEFTHRYQYDADNRLTSVFTSSDGFLWNKEAKYQYYLHGPLARVELGEYRVQGLDHYYTLQGWLKGVNMPYAGDAGRDGSPGSSVGNDAFAYSLGYYQGDYQPLNASVALSDSRDKLWPRLRQTMGHQGLYNGNIAWMVTDLPKLGELANNRTKGMQGMLYQYDQLNRIVQSRSLTSYQAGSGFGARASGSAGAYDEDYSYDGNGNLLTLQRRDETAALQDDFRYAYYPGTNKLREVKPVAKDKIISSGRVVQDDIRYRNLTLTGSSYVASGKLVEVKALEKIQMSLNFRSAQGTDFWAHIVDNGTFQYDAIGNLVLDQDEGTKIQWTPYGKIRQVGVKDDSLLIRYRYDAAGNRVEKQVVVNNTITVTRYLRDASGNVMAIYKDGSLIEQPIYGSSRIGEYKGGVGIGTRRLGEKNYELSNHLGNVLATVSDKVGMQDPHVWASVTSTSDYYPFGLTMNGRAWNDITGYRFGFNGKEKDAEFNSNYDFGARIYDPRIGRWMATDPLAGKMSSHSPYNYAFDNPVSLIDPDGMMPHSPIYGLDGKYLGNDSKGFTGQVIFMSEQMFALLGGIQGGGFGANYSNNINHETALQYGQTLPQIMGKDPISMSPGTMNMINSALTDIVSKGKDMGFTISELHNGKTSTSYIEPSKTPNILLQIKTNDGNRSYMGQEDSPANMRVTNGTMTFQLQSRLWTTNGEFTVENIQNAAVHEGKGHLKGHVPGEGVLHAKAFEMQFHHSTWKGTTPKWKKEMIKSHKAIIEERL</sequence>
<proteinExistence type="predicted"/>
<evidence type="ECO:0000256" key="1">
    <source>
        <dbReference type="ARBA" id="ARBA00022614"/>
    </source>
</evidence>